<accession>A0A820NZ00</accession>
<comment type="caution">
    <text evidence="1">The sequence shown here is derived from an EMBL/GenBank/DDBJ whole genome shotgun (WGS) entry which is preliminary data.</text>
</comment>
<name>A0A820NZ00_9BILA</name>
<proteinExistence type="predicted"/>
<organism evidence="1 2">
    <name type="scientific">Adineta steineri</name>
    <dbReference type="NCBI Taxonomy" id="433720"/>
    <lineage>
        <taxon>Eukaryota</taxon>
        <taxon>Metazoa</taxon>
        <taxon>Spiralia</taxon>
        <taxon>Gnathifera</taxon>
        <taxon>Rotifera</taxon>
        <taxon>Eurotatoria</taxon>
        <taxon>Bdelloidea</taxon>
        <taxon>Adinetida</taxon>
        <taxon>Adinetidae</taxon>
        <taxon>Adineta</taxon>
    </lineage>
</organism>
<protein>
    <submittedName>
        <fullName evidence="1">Uncharacterized protein</fullName>
    </submittedName>
</protein>
<dbReference type="EMBL" id="CAJOAY010026958">
    <property type="protein sequence ID" value="CAF4394949.1"/>
    <property type="molecule type" value="Genomic_DNA"/>
</dbReference>
<gene>
    <name evidence="1" type="ORF">OKA104_LOCUS51076</name>
</gene>
<feature type="non-terminal residue" evidence="1">
    <location>
        <position position="52"/>
    </location>
</feature>
<reference evidence="1" key="1">
    <citation type="submission" date="2021-02" db="EMBL/GenBank/DDBJ databases">
        <authorList>
            <person name="Nowell W R."/>
        </authorList>
    </citation>
    <scope>NUCLEOTIDE SEQUENCE</scope>
</reference>
<dbReference type="Proteomes" id="UP000663881">
    <property type="component" value="Unassembled WGS sequence"/>
</dbReference>
<dbReference type="AlphaFoldDB" id="A0A820NZ00"/>
<sequence length="52" mass="5947">MTYYMTSVGTSNTSLWDSTSIGRSIRLSLCQYDQLSPQLIIEDKVLRSAIRF</sequence>
<evidence type="ECO:0000313" key="1">
    <source>
        <dbReference type="EMBL" id="CAF4394949.1"/>
    </source>
</evidence>
<evidence type="ECO:0000313" key="2">
    <source>
        <dbReference type="Proteomes" id="UP000663881"/>
    </source>
</evidence>